<dbReference type="Gene3D" id="1.10.357.10">
    <property type="entry name" value="Tetracycline Repressor, domain 2"/>
    <property type="match status" value="1"/>
</dbReference>
<keyword evidence="8" id="KW-1185">Reference proteome</keyword>
<feature type="region of interest" description="Disordered" evidence="5">
    <location>
        <begin position="1"/>
        <end position="33"/>
    </location>
</feature>
<keyword evidence="1" id="KW-0805">Transcription regulation</keyword>
<reference evidence="7" key="1">
    <citation type="submission" date="2016-01" db="EMBL/GenBank/DDBJ databases">
        <authorList>
            <person name="Peeters C."/>
        </authorList>
    </citation>
    <scope>NUCLEOTIDE SEQUENCE</scope>
    <source>
        <strain evidence="7">LMG 29322</strain>
    </source>
</reference>
<feature type="compositionally biased region" description="Basic residues" evidence="5">
    <location>
        <begin position="19"/>
        <end position="31"/>
    </location>
</feature>
<organism evidence="7 8">
    <name type="scientific">Caballeronia hypogeia</name>
    <dbReference type="NCBI Taxonomy" id="1777140"/>
    <lineage>
        <taxon>Bacteria</taxon>
        <taxon>Pseudomonadati</taxon>
        <taxon>Pseudomonadota</taxon>
        <taxon>Betaproteobacteria</taxon>
        <taxon>Burkholderiales</taxon>
        <taxon>Burkholderiaceae</taxon>
        <taxon>Caballeronia</taxon>
    </lineage>
</organism>
<gene>
    <name evidence="7" type="ORF">AWB79_06909</name>
</gene>
<dbReference type="PANTHER" id="PTHR30055">
    <property type="entry name" value="HTH-TYPE TRANSCRIPTIONAL REGULATOR RUTR"/>
    <property type="match status" value="1"/>
</dbReference>
<feature type="compositionally biased region" description="Basic and acidic residues" evidence="5">
    <location>
        <begin position="1"/>
        <end position="10"/>
    </location>
</feature>
<evidence type="ECO:0000256" key="2">
    <source>
        <dbReference type="ARBA" id="ARBA00023125"/>
    </source>
</evidence>
<accession>A0A158DFI9</accession>
<dbReference type="GO" id="GO:0003700">
    <property type="term" value="F:DNA-binding transcription factor activity"/>
    <property type="evidence" value="ECO:0007669"/>
    <property type="project" value="TreeGrafter"/>
</dbReference>
<keyword evidence="2 4" id="KW-0238">DNA-binding</keyword>
<feature type="DNA-binding region" description="H-T-H motif" evidence="4">
    <location>
        <begin position="50"/>
        <end position="69"/>
    </location>
</feature>
<evidence type="ECO:0000256" key="4">
    <source>
        <dbReference type="PROSITE-ProRule" id="PRU00335"/>
    </source>
</evidence>
<dbReference type="InterPro" id="IPR001647">
    <property type="entry name" value="HTH_TetR"/>
</dbReference>
<proteinExistence type="predicted"/>
<dbReference type="PROSITE" id="PS50977">
    <property type="entry name" value="HTH_TETR_2"/>
    <property type="match status" value="1"/>
</dbReference>
<evidence type="ECO:0000256" key="5">
    <source>
        <dbReference type="SAM" id="MobiDB-lite"/>
    </source>
</evidence>
<comment type="caution">
    <text evidence="7">The sequence shown here is derived from an EMBL/GenBank/DDBJ whole genome shotgun (WGS) entry which is preliminary data.</text>
</comment>
<evidence type="ECO:0000256" key="1">
    <source>
        <dbReference type="ARBA" id="ARBA00023015"/>
    </source>
</evidence>
<dbReference type="STRING" id="1777140.AWB79_06909"/>
<dbReference type="PANTHER" id="PTHR30055:SF234">
    <property type="entry name" value="HTH-TYPE TRANSCRIPTIONAL REGULATOR BETI"/>
    <property type="match status" value="1"/>
</dbReference>
<dbReference type="InterPro" id="IPR009057">
    <property type="entry name" value="Homeodomain-like_sf"/>
</dbReference>
<sequence length="225" mass="24391">MGRSRGDHRTVAASVKARSVTRSRANQKQRTRKDLLQAASRLMKQGLKPGLEEIAAEAMVSRATAYRHFPSIDALLLEASLDVDTPDASKLFSARASGDPVARLQRVDAALHDMILANEAPLRMMLAHSLERAAKGESGEDTPLRQNRRTPLIEAALAPAQADFTPAALDTLIQALALVIGTEAMIVCKDVLQLDDARARRVRRWAIRALVDAARRGGLDEAGMG</sequence>
<evidence type="ECO:0000256" key="3">
    <source>
        <dbReference type="ARBA" id="ARBA00023163"/>
    </source>
</evidence>
<dbReference type="SUPFAM" id="SSF46689">
    <property type="entry name" value="Homeodomain-like"/>
    <property type="match status" value="1"/>
</dbReference>
<dbReference type="Proteomes" id="UP000054851">
    <property type="component" value="Unassembled WGS sequence"/>
</dbReference>
<protein>
    <submittedName>
        <fullName evidence="7">TetR family transcriptional regulator</fullName>
    </submittedName>
</protein>
<dbReference type="OrthoDB" id="3217159at2"/>
<feature type="domain" description="HTH tetR-type" evidence="6">
    <location>
        <begin position="29"/>
        <end position="87"/>
    </location>
</feature>
<evidence type="ECO:0000259" key="6">
    <source>
        <dbReference type="PROSITE" id="PS50977"/>
    </source>
</evidence>
<dbReference type="GO" id="GO:0000976">
    <property type="term" value="F:transcription cis-regulatory region binding"/>
    <property type="evidence" value="ECO:0007669"/>
    <property type="project" value="TreeGrafter"/>
</dbReference>
<evidence type="ECO:0000313" key="7">
    <source>
        <dbReference type="EMBL" id="SAK93170.1"/>
    </source>
</evidence>
<dbReference type="EMBL" id="FCOA02000042">
    <property type="protein sequence ID" value="SAK93170.1"/>
    <property type="molecule type" value="Genomic_DNA"/>
</dbReference>
<dbReference type="AlphaFoldDB" id="A0A158DFI9"/>
<evidence type="ECO:0000313" key="8">
    <source>
        <dbReference type="Proteomes" id="UP000054851"/>
    </source>
</evidence>
<name>A0A158DFI9_9BURK</name>
<dbReference type="InterPro" id="IPR050109">
    <property type="entry name" value="HTH-type_TetR-like_transc_reg"/>
</dbReference>
<keyword evidence="3" id="KW-0804">Transcription</keyword>
<dbReference type="Pfam" id="PF00440">
    <property type="entry name" value="TetR_N"/>
    <property type="match status" value="1"/>
</dbReference>